<dbReference type="AlphaFoldDB" id="A0A1G7KYI1"/>
<dbReference type="SMART" id="SM00903">
    <property type="entry name" value="Flavin_Reduct"/>
    <property type="match status" value="1"/>
</dbReference>
<evidence type="ECO:0000256" key="1">
    <source>
        <dbReference type="ARBA" id="ARBA00023002"/>
    </source>
</evidence>
<proteinExistence type="predicted"/>
<feature type="domain" description="Flavin reductase like" evidence="2">
    <location>
        <begin position="26"/>
        <end position="172"/>
    </location>
</feature>
<evidence type="ECO:0000259" key="2">
    <source>
        <dbReference type="SMART" id="SM00903"/>
    </source>
</evidence>
<evidence type="ECO:0000313" key="4">
    <source>
        <dbReference type="Proteomes" id="UP000182427"/>
    </source>
</evidence>
<dbReference type="Pfam" id="PF01613">
    <property type="entry name" value="Flavin_Reduct"/>
    <property type="match status" value="1"/>
</dbReference>
<dbReference type="Gene3D" id="2.30.110.10">
    <property type="entry name" value="Electron Transport, Fmn-binding Protein, Chain A"/>
    <property type="match status" value="1"/>
</dbReference>
<dbReference type="InterPro" id="IPR012349">
    <property type="entry name" value="Split_barrel_FMN-bd"/>
</dbReference>
<dbReference type="GO" id="GO:0006208">
    <property type="term" value="P:pyrimidine nucleobase catabolic process"/>
    <property type="evidence" value="ECO:0007669"/>
    <property type="project" value="TreeGrafter"/>
</dbReference>
<dbReference type="PANTHER" id="PTHR30466:SF1">
    <property type="entry name" value="FMN REDUCTASE (NADH) RUTF"/>
    <property type="match status" value="1"/>
</dbReference>
<dbReference type="Proteomes" id="UP000182427">
    <property type="component" value="Chromosome I"/>
</dbReference>
<dbReference type="InterPro" id="IPR002563">
    <property type="entry name" value="Flavin_Rdtase-like_dom"/>
</dbReference>
<dbReference type="SUPFAM" id="SSF50475">
    <property type="entry name" value="FMN-binding split barrel"/>
    <property type="match status" value="1"/>
</dbReference>
<dbReference type="PANTHER" id="PTHR30466">
    <property type="entry name" value="FLAVIN REDUCTASE"/>
    <property type="match status" value="1"/>
</dbReference>
<sequence length="181" mass="19605">MTEIDANRRSDLPVSQELTEGFRQAMRRLVATVTIVAAGDQDGRAGMVATAVMSVAANPPSLAVGVNREAGVWKAIERSGRFSVNLLSNTHTALVPPFSGQLQGEERFTLGEWETHHTCVPYLADAVVTLFCKSEASLDYGTHTVFIGAVEDIRFSPNADEPLLWRNGSFANAVSLEDLID</sequence>
<gene>
    <name evidence="3" type="ORF">SAMN05444167_2357</name>
</gene>
<dbReference type="InterPro" id="IPR050268">
    <property type="entry name" value="NADH-dep_flavin_reductase"/>
</dbReference>
<keyword evidence="1" id="KW-0560">Oxidoreductase</keyword>
<dbReference type="OrthoDB" id="9792858at2"/>
<evidence type="ECO:0000313" key="3">
    <source>
        <dbReference type="EMBL" id="SDF42156.1"/>
    </source>
</evidence>
<name>A0A1G7KYI1_9BACT</name>
<keyword evidence="4" id="KW-1185">Reference proteome</keyword>
<protein>
    <submittedName>
        <fullName evidence="3">NADH-FMN oxidoreductase RutF, flavin reductase (DIM6/NTAB) family</fullName>
    </submittedName>
</protein>
<dbReference type="GO" id="GO:0010181">
    <property type="term" value="F:FMN binding"/>
    <property type="evidence" value="ECO:0007669"/>
    <property type="project" value="InterPro"/>
</dbReference>
<dbReference type="GO" id="GO:0042602">
    <property type="term" value="F:riboflavin reductase (NADPH) activity"/>
    <property type="evidence" value="ECO:0007669"/>
    <property type="project" value="TreeGrafter"/>
</dbReference>
<reference evidence="3 4" key="1">
    <citation type="submission" date="2016-10" db="EMBL/GenBank/DDBJ databases">
        <authorList>
            <person name="de Groot N.N."/>
        </authorList>
    </citation>
    <scope>NUCLEOTIDE SEQUENCE [LARGE SCALE GENOMIC DNA]</scope>
    <source>
        <strain evidence="3 4">GAS232</strain>
    </source>
</reference>
<dbReference type="EMBL" id="LT629690">
    <property type="protein sequence ID" value="SDF42156.1"/>
    <property type="molecule type" value="Genomic_DNA"/>
</dbReference>
<accession>A0A1G7KYI1</accession>
<organism evidence="3 4">
    <name type="scientific">Terriglobus roseus</name>
    <dbReference type="NCBI Taxonomy" id="392734"/>
    <lineage>
        <taxon>Bacteria</taxon>
        <taxon>Pseudomonadati</taxon>
        <taxon>Acidobacteriota</taxon>
        <taxon>Terriglobia</taxon>
        <taxon>Terriglobales</taxon>
        <taxon>Acidobacteriaceae</taxon>
        <taxon>Terriglobus</taxon>
    </lineage>
</organism>